<gene>
    <name evidence="2" type="ORF">DMN91_009501</name>
</gene>
<feature type="compositionally biased region" description="Basic and acidic residues" evidence="1">
    <location>
        <begin position="150"/>
        <end position="160"/>
    </location>
</feature>
<comment type="caution">
    <text evidence="2">The sequence shown here is derived from an EMBL/GenBank/DDBJ whole genome shotgun (WGS) entry which is preliminary data.</text>
</comment>
<feature type="region of interest" description="Disordered" evidence="1">
    <location>
        <begin position="107"/>
        <end position="160"/>
    </location>
</feature>
<reference evidence="2 3" key="1">
    <citation type="journal article" date="2018" name="Genome Res.">
        <title>The genomic architecture and molecular evolution of ant odorant receptors.</title>
        <authorList>
            <person name="McKenzie S.K."/>
            <person name="Kronauer D.J.C."/>
        </authorList>
    </citation>
    <scope>NUCLEOTIDE SEQUENCE [LARGE SCALE GENOMIC DNA]</scope>
    <source>
        <strain evidence="2">Clonal line C1</strain>
    </source>
</reference>
<name>A0A3L8DG42_OOCBI</name>
<organism evidence="2 3">
    <name type="scientific">Ooceraea biroi</name>
    <name type="common">Clonal raider ant</name>
    <name type="synonym">Cerapachys biroi</name>
    <dbReference type="NCBI Taxonomy" id="2015173"/>
    <lineage>
        <taxon>Eukaryota</taxon>
        <taxon>Metazoa</taxon>
        <taxon>Ecdysozoa</taxon>
        <taxon>Arthropoda</taxon>
        <taxon>Hexapoda</taxon>
        <taxon>Insecta</taxon>
        <taxon>Pterygota</taxon>
        <taxon>Neoptera</taxon>
        <taxon>Endopterygota</taxon>
        <taxon>Hymenoptera</taxon>
        <taxon>Apocrita</taxon>
        <taxon>Aculeata</taxon>
        <taxon>Formicoidea</taxon>
        <taxon>Formicidae</taxon>
        <taxon>Dorylinae</taxon>
        <taxon>Ooceraea</taxon>
    </lineage>
</organism>
<sequence>MNFFDHDYDYSHRELGLLSLRDRRTQADLVFVRNMISGRIDCPDLLECIGLHVPGRTSRIRHNLLPRSNLGHHIIRAALYQVRHFLKVDIKSETYWCTSKGLKGPQGTIVESESPWQDNAEKKWRGKASRQLPTRSEVCPSFPERFPTSVEEKTRGLPGN</sequence>
<dbReference type="Proteomes" id="UP000279307">
    <property type="component" value="Chromosome 9"/>
</dbReference>
<evidence type="ECO:0000313" key="2">
    <source>
        <dbReference type="EMBL" id="RLU19143.1"/>
    </source>
</evidence>
<dbReference type="AlphaFoldDB" id="A0A3L8DG42"/>
<accession>A0A3L8DG42</accession>
<dbReference type="EMBL" id="QOIP01000009">
    <property type="protein sequence ID" value="RLU19143.1"/>
    <property type="molecule type" value="Genomic_DNA"/>
</dbReference>
<evidence type="ECO:0000256" key="1">
    <source>
        <dbReference type="SAM" id="MobiDB-lite"/>
    </source>
</evidence>
<protein>
    <submittedName>
        <fullName evidence="2">Uncharacterized protein</fullName>
    </submittedName>
</protein>
<proteinExistence type="predicted"/>
<evidence type="ECO:0000313" key="3">
    <source>
        <dbReference type="Proteomes" id="UP000279307"/>
    </source>
</evidence>